<dbReference type="SMART" id="SM01117">
    <property type="entry name" value="Cyt-b5"/>
    <property type="match status" value="1"/>
</dbReference>
<feature type="compositionally biased region" description="Polar residues" evidence="14">
    <location>
        <begin position="7"/>
        <end position="20"/>
    </location>
</feature>
<feature type="transmembrane region" description="Helical" evidence="15">
    <location>
        <begin position="823"/>
        <end position="844"/>
    </location>
</feature>
<feature type="transmembrane region" description="Helical" evidence="15">
    <location>
        <begin position="791"/>
        <end position="811"/>
    </location>
</feature>
<keyword evidence="12" id="KW-0325">Glycoprotein</keyword>
<dbReference type="InterPro" id="IPR018506">
    <property type="entry name" value="Cyt_B5_heme-BS"/>
</dbReference>
<dbReference type="Gene3D" id="1.20.120.1770">
    <property type="match status" value="1"/>
</dbReference>
<comment type="subcellular location">
    <subcellularLocation>
        <location evidence="1">Membrane</location>
    </subcellularLocation>
    <subcellularLocation>
        <location evidence="2">Secreted</location>
    </subcellularLocation>
</comment>
<evidence type="ECO:0000256" key="5">
    <source>
        <dbReference type="ARBA" id="ARBA00022617"/>
    </source>
</evidence>
<dbReference type="SMART" id="SM00665">
    <property type="entry name" value="B561"/>
    <property type="match status" value="1"/>
</dbReference>
<feature type="domain" description="Cytochrome b5 heme-binding" evidence="16">
    <location>
        <begin position="951"/>
        <end position="1015"/>
    </location>
</feature>
<dbReference type="SUPFAM" id="SSF55856">
    <property type="entry name" value="Cytochrome b5-like heme/steroid binding domain"/>
    <property type="match status" value="1"/>
</dbReference>
<keyword evidence="11 15" id="KW-0472">Membrane</keyword>
<proteinExistence type="predicted"/>
<feature type="compositionally biased region" description="Basic and acidic residues" evidence="14">
    <location>
        <begin position="1437"/>
        <end position="1455"/>
    </location>
</feature>
<evidence type="ECO:0000259" key="16">
    <source>
        <dbReference type="PROSITE" id="PS50255"/>
    </source>
</evidence>
<feature type="compositionally biased region" description="Polar residues" evidence="14">
    <location>
        <begin position="1633"/>
        <end position="1653"/>
    </location>
</feature>
<dbReference type="Gene3D" id="1.10.640.10">
    <property type="entry name" value="Haem peroxidase domain superfamily, animal type"/>
    <property type="match status" value="1"/>
</dbReference>
<dbReference type="InterPro" id="IPR010255">
    <property type="entry name" value="Haem_peroxidase_sf"/>
</dbReference>
<keyword evidence="5 13" id="KW-0349">Heme</keyword>
<keyword evidence="6 15" id="KW-0812">Transmembrane</keyword>
<accession>A0AAD2FMZ7</accession>
<dbReference type="GO" id="GO:0004601">
    <property type="term" value="F:peroxidase activity"/>
    <property type="evidence" value="ECO:0007669"/>
    <property type="project" value="InterPro"/>
</dbReference>
<feature type="compositionally biased region" description="Basic and acidic residues" evidence="14">
    <location>
        <begin position="1517"/>
        <end position="1527"/>
    </location>
</feature>
<evidence type="ECO:0000256" key="7">
    <source>
        <dbReference type="ARBA" id="ARBA00022723"/>
    </source>
</evidence>
<dbReference type="PROSITE" id="PS50255">
    <property type="entry name" value="CYTOCHROME_B5_2"/>
    <property type="match status" value="1"/>
</dbReference>
<evidence type="ECO:0000256" key="1">
    <source>
        <dbReference type="ARBA" id="ARBA00004370"/>
    </source>
</evidence>
<dbReference type="Gene3D" id="2.40.30.10">
    <property type="entry name" value="Translation factors"/>
    <property type="match status" value="1"/>
</dbReference>
<feature type="compositionally biased region" description="Acidic residues" evidence="14">
    <location>
        <begin position="1427"/>
        <end position="1436"/>
    </location>
</feature>
<dbReference type="InterPro" id="IPR001199">
    <property type="entry name" value="Cyt_B5-like_heme/steroid-bd"/>
</dbReference>
<dbReference type="EMBL" id="CAKOGP040001714">
    <property type="protein sequence ID" value="CAJ1946720.1"/>
    <property type="molecule type" value="Genomic_DNA"/>
</dbReference>
<dbReference type="PROSITE" id="PS00191">
    <property type="entry name" value="CYTOCHROME_B5_1"/>
    <property type="match status" value="1"/>
</dbReference>
<dbReference type="GO" id="GO:0005576">
    <property type="term" value="C:extracellular region"/>
    <property type="evidence" value="ECO:0007669"/>
    <property type="project" value="UniProtKB-SubCell"/>
</dbReference>
<dbReference type="InterPro" id="IPR037120">
    <property type="entry name" value="Haem_peroxidase_sf_animal"/>
</dbReference>
<sequence>MFYYSIDGSNNNRNNPSWGQKETPRVRYLPQASRYYDETAPNTGGGIPVDETNSNLPSARRIMEAIFSQSTPHADKGTNHLMLEFGHFIVQDVIGRTLLNETEPFPMPCDGEVTDVVFCPVTGQTYSIPFDRSQHATFANRNIPRASLNGETAFMDMSNLYGNTPEVQEEVREFVGGRVKLDEMGLPPILNKYNSSPGVFAMYCVFLRYHNILAAEFQEKNPTLKEEELFQMARQKNIAIYQFNAEEKYIPTLLGSKLEPYVGYNSSVDPSIDEFFAAASFRYAHSSFSGLVRLLDENFDPTGSDPLILRDVFRQSSPNNVPRVVRNHGGIEPFLRGLTVTNAKAVDASLVHDMNYFTEATSLLDVQRGRDMGLPSYNDAREAFGLERVKDFESLVGYDYQGILAPLKELYNDDIEKLDAYVGALLEAKDTGAEMGPLFSQSILNQFQRIRDGDRLWYRNNQYTQEEWEQFPSMADLIRATCTGMDNLPTESFLAWDGVAGEGAATCGASATQLSLINGKYSLGWQIDVPSAADLRDQPDMKSTIEVTMNFNERMNNPGFLGVGWRSQQMRGAEIWWCTANADIFATETFPDACDANSDKVNFEKKLFSCCVADGGLHVQPVCSSPDASVYYELTIVDWCLTPGTSRVTVTAPVCDDNEQFTNGKVNCFRKTSSANGEMDFIVAYNPNRIGNHGYQMRTAAAVDLSVGVLTQSESDTADVGLIATHAIFMLFGWMVLAPMAIFIVRYMKTKEWRLVAHVSLMGIVGSMMVPLLIGVEASVGATDKTEEHSFVGLSLLGVYFVMVFAGRVRYLKLQGKKVGRKTYFFSAILHKYGGVVMVLLAWWNCYTGLVRIGPEDSYFQVLLLSMGYDLDIFGSIRKYIYFPYLAVVCLAFIFAEAQRYRLNSSSHVSKLQGILEGKNTIWEDDADKFLEKMTMDAFMEATKLGTMLCIVDGYVLDITSFVESHPGGQHLLRYAAGSDITEEFVGKRDVDGLRNVHSHSAVELMKTFVKAVLVDENNQKLSFQKGASSRMALSKSKNGKGFGRMSLMETIARVPQTRRGASVFRRGRVVGLRYLTPEIEITHTSKPAILLQLALPKTRKDLHVQKLISLPSCAFTFRGIDKYNSAVDRQYTPVKIHNDFASRTKDDTDEDIFDFVISLVPGGKMTKIFLDLRVGKVLLAKGPTVNQETVATFRTGEWRSVVMVAAGTGVSPMLQVIDYYIGKLSSEFKGLESVLDAEVPNLYLMWIVKSPKYNYAETLALDSRVARSNGKFKYTVIYSTSHGKESIEKPRHQLHHQWTFKEVVDKTTPRRIGLPGFKKPQKVKRAVVDAAWKSKKNLSKKTDLSSLAAPTNKTIRSSESSSDEFSIENEITTATWRDDKVQTCYRSYNRMLLEELLLSIPETDGSFRTSSNPTMGRISLPSIIEEGSEEDESSDDDHSSSYDQDDRNSVDRDSSYGSYSSYDEGSRSSKGDSSSFKDSFKDEGSISQESRSESSSSSSSGLRSGLKFIPSLSSDKGSHGTHESAKSPDNCSLDEKEESSSHGTRETPKNPDNGSLDEKEESGTVATERSGSSPESNQQADLESNLLTSWVPSRPLDRSSWMPPTGLDAAKNASYDSDYVSFDHNQLKRGFSTANSGSAILRSPTSKTNQRNLIPPRLGGPPLEHEPFHKVPPRLGSPPPEKEPSRSIPPLVPKSIAAPSTEQSSSQPKASEPPPKSSAVPFARNIPVVQNKPPKRNQPARVPSLENTPQSPKKDAVDEDHKERSSLEERTPSKNLETAHSDSRRETREEELLDQWEIDEEEYRDRKILVAISGAPMFEYKTRMNLGDLGFPQENIVTFHASGQQL</sequence>
<dbReference type="Proteomes" id="UP001295423">
    <property type="component" value="Unassembled WGS sequence"/>
</dbReference>
<feature type="binding site" description="axial binding residue" evidence="13">
    <location>
        <position position="285"/>
    </location>
    <ligand>
        <name>heme b</name>
        <dbReference type="ChEBI" id="CHEBI:60344"/>
    </ligand>
    <ligandPart>
        <name>Fe</name>
        <dbReference type="ChEBI" id="CHEBI:18248"/>
    </ligandPart>
</feature>
<feature type="compositionally biased region" description="Basic and acidic residues" evidence="14">
    <location>
        <begin position="1539"/>
        <end position="1550"/>
    </location>
</feature>
<dbReference type="SUPFAM" id="SSF48113">
    <property type="entry name" value="Heme-dependent peroxidases"/>
    <property type="match status" value="1"/>
</dbReference>
<dbReference type="PANTHER" id="PTHR11475">
    <property type="entry name" value="OXIDASE/PEROXIDASE"/>
    <property type="match status" value="1"/>
</dbReference>
<keyword evidence="8" id="KW-0249">Electron transport</keyword>
<feature type="compositionally biased region" description="Polar residues" evidence="14">
    <location>
        <begin position="1345"/>
        <end position="1356"/>
    </location>
</feature>
<dbReference type="GO" id="GO:0020037">
    <property type="term" value="F:heme binding"/>
    <property type="evidence" value="ECO:0007669"/>
    <property type="project" value="InterPro"/>
</dbReference>
<evidence type="ECO:0000259" key="17">
    <source>
        <dbReference type="PROSITE" id="PS50939"/>
    </source>
</evidence>
<evidence type="ECO:0000256" key="13">
    <source>
        <dbReference type="PIRSR" id="PIRSR619791-2"/>
    </source>
</evidence>
<dbReference type="GO" id="GO:0016020">
    <property type="term" value="C:membrane"/>
    <property type="evidence" value="ECO:0007669"/>
    <property type="project" value="UniProtKB-SubCell"/>
</dbReference>
<evidence type="ECO:0000256" key="11">
    <source>
        <dbReference type="ARBA" id="ARBA00023136"/>
    </source>
</evidence>
<evidence type="ECO:0000256" key="4">
    <source>
        <dbReference type="ARBA" id="ARBA00022525"/>
    </source>
</evidence>
<evidence type="ECO:0000256" key="6">
    <source>
        <dbReference type="ARBA" id="ARBA00022692"/>
    </source>
</evidence>
<gene>
    <name evidence="18" type="ORF">CYCCA115_LOCUS10804</name>
</gene>
<evidence type="ECO:0000256" key="15">
    <source>
        <dbReference type="SAM" id="Phobius"/>
    </source>
</evidence>
<keyword evidence="7 13" id="KW-0479">Metal-binding</keyword>
<dbReference type="CDD" id="cd08760">
    <property type="entry name" value="Cyt_b561_FRRS1_like"/>
    <property type="match status" value="1"/>
</dbReference>
<evidence type="ECO:0000256" key="8">
    <source>
        <dbReference type="ARBA" id="ARBA00022982"/>
    </source>
</evidence>
<feature type="compositionally biased region" description="Basic and acidic residues" evidence="14">
    <location>
        <begin position="1753"/>
        <end position="1791"/>
    </location>
</feature>
<dbReference type="PROSITE" id="PS50292">
    <property type="entry name" value="PEROXIDASE_3"/>
    <property type="match status" value="1"/>
</dbReference>
<evidence type="ECO:0000256" key="2">
    <source>
        <dbReference type="ARBA" id="ARBA00004613"/>
    </source>
</evidence>
<keyword evidence="4" id="KW-0964">Secreted</keyword>
<dbReference type="Gene3D" id="3.10.120.10">
    <property type="entry name" value="Cytochrome b5-like heme/steroid binding domain"/>
    <property type="match status" value="1"/>
</dbReference>
<organism evidence="18 19">
    <name type="scientific">Cylindrotheca closterium</name>
    <dbReference type="NCBI Taxonomy" id="2856"/>
    <lineage>
        <taxon>Eukaryota</taxon>
        <taxon>Sar</taxon>
        <taxon>Stramenopiles</taxon>
        <taxon>Ochrophyta</taxon>
        <taxon>Bacillariophyta</taxon>
        <taxon>Bacillariophyceae</taxon>
        <taxon>Bacillariophycidae</taxon>
        <taxon>Bacillariales</taxon>
        <taxon>Bacillariaceae</taxon>
        <taxon>Cylindrotheca</taxon>
    </lineage>
</organism>
<dbReference type="Pfam" id="PF03098">
    <property type="entry name" value="An_peroxidase"/>
    <property type="match status" value="1"/>
</dbReference>
<feature type="transmembrane region" description="Helical" evidence="15">
    <location>
        <begin position="755"/>
        <end position="776"/>
    </location>
</feature>
<dbReference type="SUPFAM" id="SSF63380">
    <property type="entry name" value="Riboflavin synthase domain-like"/>
    <property type="match status" value="1"/>
</dbReference>
<dbReference type="InterPro" id="IPR039261">
    <property type="entry name" value="FNR_nucleotide-bd"/>
</dbReference>
<feature type="region of interest" description="Disordered" evidence="14">
    <location>
        <begin position="1344"/>
        <end position="1367"/>
    </location>
</feature>
<keyword evidence="10 13" id="KW-0408">Iron</keyword>
<feature type="region of interest" description="Disordered" evidence="14">
    <location>
        <begin position="1630"/>
        <end position="1791"/>
    </location>
</feature>
<dbReference type="InterPro" id="IPR017938">
    <property type="entry name" value="Riboflavin_synthase-like_b-brl"/>
</dbReference>
<dbReference type="GO" id="GO:0046872">
    <property type="term" value="F:metal ion binding"/>
    <property type="evidence" value="ECO:0007669"/>
    <property type="project" value="UniProtKB-KW"/>
</dbReference>
<keyword evidence="19" id="KW-1185">Reference proteome</keyword>
<evidence type="ECO:0000256" key="12">
    <source>
        <dbReference type="ARBA" id="ARBA00023180"/>
    </source>
</evidence>
<comment type="caution">
    <text evidence="18">The sequence shown here is derived from an EMBL/GenBank/DDBJ whole genome shotgun (WGS) entry which is preliminary data.</text>
</comment>
<keyword evidence="9 15" id="KW-1133">Transmembrane helix</keyword>
<name>A0AAD2FMZ7_9STRA</name>
<protein>
    <submittedName>
        <fullName evidence="18">Uncharacterized protein</fullName>
    </submittedName>
</protein>
<dbReference type="PROSITE" id="PS50939">
    <property type="entry name" value="CYTOCHROME_B561"/>
    <property type="match status" value="1"/>
</dbReference>
<evidence type="ECO:0000256" key="9">
    <source>
        <dbReference type="ARBA" id="ARBA00022989"/>
    </source>
</evidence>
<reference evidence="18" key="1">
    <citation type="submission" date="2023-08" db="EMBL/GenBank/DDBJ databases">
        <authorList>
            <person name="Audoor S."/>
            <person name="Bilcke G."/>
        </authorList>
    </citation>
    <scope>NUCLEOTIDE SEQUENCE</scope>
</reference>
<feature type="compositionally biased region" description="Low complexity" evidence="14">
    <location>
        <begin position="1486"/>
        <end position="1507"/>
    </location>
</feature>
<evidence type="ECO:0000256" key="3">
    <source>
        <dbReference type="ARBA" id="ARBA00022448"/>
    </source>
</evidence>
<dbReference type="InterPro" id="IPR006593">
    <property type="entry name" value="Cyt_b561/ferric_Rdtase_TM"/>
</dbReference>
<dbReference type="InterPro" id="IPR036400">
    <property type="entry name" value="Cyt_B5-like_heme/steroid_sf"/>
</dbReference>
<feature type="compositionally biased region" description="Polar residues" evidence="14">
    <location>
        <begin position="1565"/>
        <end position="1592"/>
    </location>
</feature>
<feature type="region of interest" description="Disordered" evidence="14">
    <location>
        <begin position="1427"/>
        <end position="1613"/>
    </location>
</feature>
<feature type="region of interest" description="Disordered" evidence="14">
    <location>
        <begin position="1"/>
        <end position="22"/>
    </location>
</feature>
<evidence type="ECO:0000256" key="14">
    <source>
        <dbReference type="SAM" id="MobiDB-lite"/>
    </source>
</evidence>
<dbReference type="GO" id="GO:0006979">
    <property type="term" value="P:response to oxidative stress"/>
    <property type="evidence" value="ECO:0007669"/>
    <property type="project" value="InterPro"/>
</dbReference>
<evidence type="ECO:0000313" key="18">
    <source>
        <dbReference type="EMBL" id="CAJ1946720.1"/>
    </source>
</evidence>
<dbReference type="Gene3D" id="3.40.50.80">
    <property type="entry name" value="Nucleotide-binding domain of ferredoxin-NADP reductase (FNR) module"/>
    <property type="match status" value="1"/>
</dbReference>
<dbReference type="InterPro" id="IPR019791">
    <property type="entry name" value="Haem_peroxidase_animal"/>
</dbReference>
<evidence type="ECO:0000313" key="19">
    <source>
        <dbReference type="Proteomes" id="UP001295423"/>
    </source>
</evidence>
<feature type="transmembrane region" description="Helical" evidence="15">
    <location>
        <begin position="720"/>
        <end position="743"/>
    </location>
</feature>
<evidence type="ECO:0000256" key="10">
    <source>
        <dbReference type="ARBA" id="ARBA00023004"/>
    </source>
</evidence>
<keyword evidence="3" id="KW-0813">Transport</keyword>
<dbReference type="SUPFAM" id="SSF52343">
    <property type="entry name" value="Ferredoxin reductase-like, C-terminal NADP-linked domain"/>
    <property type="match status" value="1"/>
</dbReference>
<dbReference type="PANTHER" id="PTHR11475:SF4">
    <property type="entry name" value="CHORION PEROXIDASE"/>
    <property type="match status" value="1"/>
</dbReference>
<dbReference type="Pfam" id="PF00173">
    <property type="entry name" value="Cyt-b5"/>
    <property type="match status" value="1"/>
</dbReference>
<feature type="domain" description="Cytochrome b561" evidence="17">
    <location>
        <begin position="686"/>
        <end position="883"/>
    </location>
</feature>